<dbReference type="Pfam" id="PF19125">
    <property type="entry name" value="DUF5809"/>
    <property type="match status" value="1"/>
</dbReference>
<comment type="caution">
    <text evidence="1">The sequence shown here is derived from an EMBL/GenBank/DDBJ whole genome shotgun (WGS) entry which is preliminary data.</text>
</comment>
<sequence length="152" mass="16462">MHEDGWLAPTTATEAREAYSDLAPTAQTVVRETAKAMSFDREEYGDRVTSDVVETALDALFASLLEVTVGTRSEFESVREDSAFAVELEGSDEVDNVAWHVAPAADTIVAATFHAEEEAAVGTLRRQAYGKVYRDIVKDGDGSEEREEGAAS</sequence>
<reference evidence="1 2" key="1">
    <citation type="submission" date="2018-11" db="EMBL/GenBank/DDBJ databases">
        <title>Genome sequences of Natronomonas sp. CBA1133.</title>
        <authorList>
            <person name="Roh S.W."/>
            <person name="Cha I.-T."/>
        </authorList>
    </citation>
    <scope>NUCLEOTIDE SEQUENCE [LARGE SCALE GENOMIC DNA]</scope>
    <source>
        <strain evidence="1 2">CBA1133</strain>
    </source>
</reference>
<dbReference type="AlphaFoldDB" id="A0AAJ4UV59"/>
<organism evidence="1 2">
    <name type="scientific">Halosegnis longus</name>
    <dbReference type="NCBI Taxonomy" id="2216012"/>
    <lineage>
        <taxon>Archaea</taxon>
        <taxon>Methanobacteriati</taxon>
        <taxon>Methanobacteriota</taxon>
        <taxon>Stenosarchaea group</taxon>
        <taxon>Halobacteria</taxon>
        <taxon>Halobacteriales</taxon>
        <taxon>Natronomonadaceae</taxon>
        <taxon>Halosegnis</taxon>
    </lineage>
</organism>
<dbReference type="Proteomes" id="UP000270581">
    <property type="component" value="Unassembled WGS sequence"/>
</dbReference>
<proteinExistence type="predicted"/>
<protein>
    <submittedName>
        <fullName evidence="1">Uncharacterized protein</fullName>
    </submittedName>
</protein>
<name>A0AAJ4UV59_9EURY</name>
<dbReference type="InterPro" id="IPR043832">
    <property type="entry name" value="DUF5809"/>
</dbReference>
<gene>
    <name evidence="1" type="ORF">Nmn1133_02365</name>
</gene>
<dbReference type="EMBL" id="RJJC01000001">
    <property type="protein sequence ID" value="RNJ25641.1"/>
    <property type="molecule type" value="Genomic_DNA"/>
</dbReference>
<dbReference type="RefSeq" id="WP_075937913.1">
    <property type="nucleotide sequence ID" value="NZ_BDJH01000002.1"/>
</dbReference>
<evidence type="ECO:0000313" key="1">
    <source>
        <dbReference type="EMBL" id="RNJ25641.1"/>
    </source>
</evidence>
<evidence type="ECO:0000313" key="2">
    <source>
        <dbReference type="Proteomes" id="UP000270581"/>
    </source>
</evidence>
<keyword evidence="2" id="KW-1185">Reference proteome</keyword>
<accession>A0AAJ4UV59</accession>